<evidence type="ECO:0000313" key="2">
    <source>
        <dbReference type="EMBL" id="CAF3407321.1"/>
    </source>
</evidence>
<name>A0A820WKR3_9BILA</name>
<dbReference type="AlphaFoldDB" id="A0A820WKR3"/>
<dbReference type="EMBL" id="CAJNYT010001376">
    <property type="protein sequence ID" value="CAF3407321.1"/>
    <property type="molecule type" value="Genomic_DNA"/>
</dbReference>
<dbReference type="EMBL" id="CAJOBR010008687">
    <property type="protein sequence ID" value="CAF4882812.1"/>
    <property type="molecule type" value="Genomic_DNA"/>
</dbReference>
<dbReference type="EMBL" id="CAJNXB010003409">
    <property type="protein sequence ID" value="CAF3312303.1"/>
    <property type="molecule type" value="Genomic_DNA"/>
</dbReference>
<sequence length="138" mass="15945">MNDKRIIDELIKFSKVNYSFGLDLAGYRMASNRCNSNENNLLIFVRNSRSFTFLLIDIDWPDSFGGEKLTIERKPAIPPQLAIIIDNASYKTNVLEMENDNKSRYGNAVKVIRLKNKNQFDTKFVKVEFNSSKARDDI</sequence>
<keyword evidence="6" id="KW-1185">Reference proteome</keyword>
<gene>
    <name evidence="2" type="ORF">GRG538_LOCUS10570</name>
    <name evidence="4" type="ORF">HFQ381_LOCUS32902</name>
    <name evidence="5" type="ORF">QYT958_LOCUS29489</name>
    <name evidence="1" type="ORF">TIS948_LOCUS19386</name>
    <name evidence="3" type="ORF">UJA718_LOCUS27522</name>
</gene>
<organism evidence="3 6">
    <name type="scientific">Rotaria socialis</name>
    <dbReference type="NCBI Taxonomy" id="392032"/>
    <lineage>
        <taxon>Eukaryota</taxon>
        <taxon>Metazoa</taxon>
        <taxon>Spiralia</taxon>
        <taxon>Gnathifera</taxon>
        <taxon>Rotifera</taxon>
        <taxon>Eurotatoria</taxon>
        <taxon>Bdelloidea</taxon>
        <taxon>Philodinida</taxon>
        <taxon>Philodinidae</taxon>
        <taxon>Rotaria</taxon>
    </lineage>
</organism>
<evidence type="ECO:0000313" key="6">
    <source>
        <dbReference type="Proteomes" id="UP000663873"/>
    </source>
</evidence>
<reference evidence="3" key="1">
    <citation type="submission" date="2021-02" db="EMBL/GenBank/DDBJ databases">
        <authorList>
            <person name="Nowell W R."/>
        </authorList>
    </citation>
    <scope>NUCLEOTIDE SEQUENCE</scope>
</reference>
<dbReference type="Proteomes" id="UP000663825">
    <property type="component" value="Unassembled WGS sequence"/>
</dbReference>
<dbReference type="Proteomes" id="UP000663851">
    <property type="component" value="Unassembled WGS sequence"/>
</dbReference>
<dbReference type="Proteomes" id="UP000663873">
    <property type="component" value="Unassembled WGS sequence"/>
</dbReference>
<dbReference type="Proteomes" id="UP000663872">
    <property type="component" value="Unassembled WGS sequence"/>
</dbReference>
<protein>
    <submittedName>
        <fullName evidence="3">Uncharacterized protein</fullName>
    </submittedName>
</protein>
<evidence type="ECO:0000313" key="5">
    <source>
        <dbReference type="EMBL" id="CAF4882812.1"/>
    </source>
</evidence>
<proteinExistence type="predicted"/>
<comment type="caution">
    <text evidence="3">The sequence shown here is derived from an EMBL/GenBank/DDBJ whole genome shotgun (WGS) entry which is preliminary data.</text>
</comment>
<dbReference type="EMBL" id="CAJOBP010007673">
    <property type="protein sequence ID" value="CAF4519472.1"/>
    <property type="molecule type" value="Genomic_DNA"/>
</dbReference>
<accession>A0A820WKR3</accession>
<dbReference type="Proteomes" id="UP000663848">
    <property type="component" value="Unassembled WGS sequence"/>
</dbReference>
<evidence type="ECO:0000313" key="3">
    <source>
        <dbReference type="EMBL" id="CAF4519472.1"/>
    </source>
</evidence>
<dbReference type="EMBL" id="CAJOBO010008977">
    <property type="protein sequence ID" value="CAF4588554.1"/>
    <property type="molecule type" value="Genomic_DNA"/>
</dbReference>
<evidence type="ECO:0000313" key="1">
    <source>
        <dbReference type="EMBL" id="CAF3312303.1"/>
    </source>
</evidence>
<evidence type="ECO:0000313" key="4">
    <source>
        <dbReference type="EMBL" id="CAF4588554.1"/>
    </source>
</evidence>